<keyword evidence="3" id="KW-0560">Oxidoreductase</keyword>
<proteinExistence type="predicted"/>
<dbReference type="KEGG" id="apb:SAR116_0594"/>
<evidence type="ECO:0000259" key="2">
    <source>
        <dbReference type="Pfam" id="PF00487"/>
    </source>
</evidence>
<sequence>MSLNSKRVADNTFEPMINTSKSLNIRWYRCPVDKVLLRDLMKPDDIKGLYHAIGHLALWGATGTFAFYMFVQEIWLAFFAALFLQGTVASFFTAPHHELCHKTVFKTKWLNDFFLYVFALLSWQNFRVYQFSHNYHHRYTLHIEGDREEVMPAAPSLRIWYLVQLFTVNITGGYQSKAILPTLVNFIQIASNRFDNPYNFWGGELYEGCDEHRAKAKNWARIVLLFHTCVIGGAVAIGHPILAVLISGSVFIANAHRYFVGVTMHCGLKHDETDFRKCVRTITLDPLSEFLYWHMNWHLEHHMFAGVPCYNLEKLHRATAADMPKPRTLWGAWREMRETWHRQKTDPDYAFDTFVPSPAVNPIKQEANLEASVGDIDQRATS</sequence>
<dbReference type="Pfam" id="PF00487">
    <property type="entry name" value="FA_desaturase"/>
    <property type="match status" value="1"/>
</dbReference>
<keyword evidence="1" id="KW-0472">Membrane</keyword>
<accession>D5BRE1</accession>
<feature type="domain" description="Fatty acid desaturase" evidence="2">
    <location>
        <begin position="75"/>
        <end position="327"/>
    </location>
</feature>
<dbReference type="InterPro" id="IPR012171">
    <property type="entry name" value="Fatty_acid_desaturase"/>
</dbReference>
<evidence type="ECO:0000256" key="1">
    <source>
        <dbReference type="SAM" id="Phobius"/>
    </source>
</evidence>
<keyword evidence="1" id="KW-0812">Transmembrane</keyword>
<dbReference type="OrthoDB" id="9769653at2"/>
<dbReference type="PANTHER" id="PTHR19353">
    <property type="entry name" value="FATTY ACID DESATURASE 2"/>
    <property type="match status" value="1"/>
</dbReference>
<gene>
    <name evidence="3" type="ordered locus">SAR116_0594</name>
</gene>
<feature type="transmembrane region" description="Helical" evidence="1">
    <location>
        <begin position="48"/>
        <end position="68"/>
    </location>
</feature>
<keyword evidence="4" id="KW-1185">Reference proteome</keyword>
<dbReference type="eggNOG" id="COG3239">
    <property type="taxonomic scope" value="Bacteria"/>
</dbReference>
<keyword evidence="1" id="KW-1133">Transmembrane helix</keyword>
<reference evidence="3 4" key="1">
    <citation type="journal article" date="2010" name="J. Bacteriol.">
        <title>Complete genome sequence of "Candidatus Puniceispirillum marinum" IMCC1322, a representative of the SAR116 clade in the Alphaproteobacteria.</title>
        <authorList>
            <person name="Oh H.M."/>
            <person name="Kwon K.K."/>
            <person name="Kang I."/>
            <person name="Kang S.G."/>
            <person name="Lee J.H."/>
            <person name="Kim S.J."/>
            <person name="Cho J.C."/>
        </authorList>
    </citation>
    <scope>NUCLEOTIDE SEQUENCE [LARGE SCALE GENOMIC DNA]</scope>
    <source>
        <strain evidence="3 4">IMCC1322</strain>
    </source>
</reference>
<name>D5BRE1_PUNMI</name>
<dbReference type="AlphaFoldDB" id="D5BRE1"/>
<dbReference type="InterPro" id="IPR005804">
    <property type="entry name" value="FA_desaturase_dom"/>
</dbReference>
<dbReference type="GO" id="GO:0016020">
    <property type="term" value="C:membrane"/>
    <property type="evidence" value="ECO:0007669"/>
    <property type="project" value="TreeGrafter"/>
</dbReference>
<dbReference type="STRING" id="488538.SAR116_0594"/>
<dbReference type="PANTHER" id="PTHR19353:SF19">
    <property type="entry name" value="DELTA(5) FATTY ACID DESATURASE C-RELATED"/>
    <property type="match status" value="1"/>
</dbReference>
<feature type="transmembrane region" description="Helical" evidence="1">
    <location>
        <begin position="222"/>
        <end position="246"/>
    </location>
</feature>
<dbReference type="GO" id="GO:0008610">
    <property type="term" value="P:lipid biosynthetic process"/>
    <property type="evidence" value="ECO:0007669"/>
    <property type="project" value="UniProtKB-ARBA"/>
</dbReference>
<dbReference type="Proteomes" id="UP000007460">
    <property type="component" value="Chromosome"/>
</dbReference>
<evidence type="ECO:0000313" key="3">
    <source>
        <dbReference type="EMBL" id="ADE38838.1"/>
    </source>
</evidence>
<protein>
    <submittedName>
        <fullName evidence="3">Fatty acid desaturase</fullName>
        <ecNumber evidence="3">1.14.13.-</ecNumber>
    </submittedName>
</protein>
<evidence type="ECO:0000313" key="4">
    <source>
        <dbReference type="Proteomes" id="UP000007460"/>
    </source>
</evidence>
<dbReference type="GO" id="GO:0016717">
    <property type="term" value="F:oxidoreductase activity, acting on paired donors, with oxidation of a pair of donors resulting in the reduction of molecular oxygen to two molecules of water"/>
    <property type="evidence" value="ECO:0007669"/>
    <property type="project" value="TreeGrafter"/>
</dbReference>
<organism evidence="3 4">
    <name type="scientific">Puniceispirillum marinum (strain IMCC1322)</name>
    <dbReference type="NCBI Taxonomy" id="488538"/>
    <lineage>
        <taxon>Bacteria</taxon>
        <taxon>Pseudomonadati</taxon>
        <taxon>Pseudomonadota</taxon>
        <taxon>Alphaproteobacteria</taxon>
        <taxon>Candidatus Puniceispirillales</taxon>
        <taxon>Candidatus Puniceispirillaceae</taxon>
        <taxon>Candidatus Puniceispirillum</taxon>
    </lineage>
</organism>
<dbReference type="HOGENOM" id="CLU_052920_1_1_5"/>
<feature type="transmembrane region" description="Helical" evidence="1">
    <location>
        <begin position="75"/>
        <end position="93"/>
    </location>
</feature>
<dbReference type="EC" id="1.14.13.-" evidence="3"/>
<dbReference type="EMBL" id="CP001751">
    <property type="protein sequence ID" value="ADE38838.1"/>
    <property type="molecule type" value="Genomic_DNA"/>
</dbReference>